<dbReference type="NCBIfam" id="TIGR02228">
    <property type="entry name" value="sigpep_I_arch"/>
    <property type="match status" value="1"/>
</dbReference>
<keyword evidence="8" id="KW-0378">Hydrolase</keyword>
<dbReference type="PANTHER" id="PTHR10806:SF6">
    <property type="entry name" value="SIGNAL PEPTIDASE COMPLEX CATALYTIC SUBUNIT SEC11"/>
    <property type="match status" value="1"/>
</dbReference>
<keyword evidence="5" id="KW-0472">Membrane</keyword>
<proteinExistence type="predicted"/>
<comment type="subcellular location">
    <subcellularLocation>
        <location evidence="1">Membrane</location>
    </subcellularLocation>
</comment>
<evidence type="ECO:0000256" key="2">
    <source>
        <dbReference type="ARBA" id="ARBA00022670"/>
    </source>
</evidence>
<evidence type="ECO:0000256" key="6">
    <source>
        <dbReference type="NCBIfam" id="TIGR02228"/>
    </source>
</evidence>
<evidence type="ECO:0000313" key="8">
    <source>
        <dbReference type="EMBL" id="VYT28205.1"/>
    </source>
</evidence>
<dbReference type="SUPFAM" id="SSF51306">
    <property type="entry name" value="LexA/Signal peptidase"/>
    <property type="match status" value="1"/>
</dbReference>
<dbReference type="GO" id="GO:0016020">
    <property type="term" value="C:membrane"/>
    <property type="evidence" value="ECO:0007669"/>
    <property type="project" value="UniProtKB-SubCell"/>
</dbReference>
<keyword evidence="2" id="KW-0645">Protease</keyword>
<name>A0A6N2VC44_9FIRM</name>
<dbReference type="Gene3D" id="2.10.109.10">
    <property type="entry name" value="Umud Fragment, subunit A"/>
    <property type="match status" value="1"/>
</dbReference>
<dbReference type="Pfam" id="PF00717">
    <property type="entry name" value="Peptidase_S24"/>
    <property type="match status" value="1"/>
</dbReference>
<dbReference type="InterPro" id="IPR015927">
    <property type="entry name" value="Peptidase_S24_S26A/B/C"/>
</dbReference>
<dbReference type="GO" id="GO:0004252">
    <property type="term" value="F:serine-type endopeptidase activity"/>
    <property type="evidence" value="ECO:0007669"/>
    <property type="project" value="UniProtKB-UniRule"/>
</dbReference>
<protein>
    <recommendedName>
        <fullName evidence="6">Signal peptidase I</fullName>
        <ecNumber evidence="6">3.4.21.89</ecNumber>
    </recommendedName>
</protein>
<dbReference type="InterPro" id="IPR036286">
    <property type="entry name" value="LexA/Signal_pep-like_sf"/>
</dbReference>
<dbReference type="GO" id="GO:0006465">
    <property type="term" value="P:signal peptide processing"/>
    <property type="evidence" value="ECO:0007669"/>
    <property type="project" value="UniProtKB-UniRule"/>
</dbReference>
<evidence type="ECO:0000256" key="5">
    <source>
        <dbReference type="ARBA" id="ARBA00023136"/>
    </source>
</evidence>
<gene>
    <name evidence="8" type="primary">sipW_2</name>
    <name evidence="8" type="ORF">CNLFYP112_02634</name>
</gene>
<evidence type="ECO:0000256" key="3">
    <source>
        <dbReference type="ARBA" id="ARBA00022692"/>
    </source>
</evidence>
<dbReference type="CDD" id="cd06462">
    <property type="entry name" value="Peptidase_S24_S26"/>
    <property type="match status" value="1"/>
</dbReference>
<reference evidence="8" key="1">
    <citation type="submission" date="2019-11" db="EMBL/GenBank/DDBJ databases">
        <authorList>
            <person name="Feng L."/>
        </authorList>
    </citation>
    <scope>NUCLEOTIDE SEQUENCE</scope>
    <source>
        <strain evidence="8">CnexileLFYP112</strain>
    </source>
</reference>
<evidence type="ECO:0000256" key="4">
    <source>
        <dbReference type="ARBA" id="ARBA00022989"/>
    </source>
</evidence>
<dbReference type="GO" id="GO:0009003">
    <property type="term" value="F:signal peptidase activity"/>
    <property type="evidence" value="ECO:0007669"/>
    <property type="project" value="UniProtKB-EC"/>
</dbReference>
<evidence type="ECO:0000259" key="7">
    <source>
        <dbReference type="Pfam" id="PF00717"/>
    </source>
</evidence>
<accession>A0A6N2VC44</accession>
<dbReference type="EC" id="3.4.21.89" evidence="6"/>
<keyword evidence="3" id="KW-0812">Transmembrane</keyword>
<organism evidence="8">
    <name type="scientific">[Clostridium] nexile</name>
    <dbReference type="NCBI Taxonomy" id="29361"/>
    <lineage>
        <taxon>Bacteria</taxon>
        <taxon>Bacillati</taxon>
        <taxon>Bacillota</taxon>
        <taxon>Clostridia</taxon>
        <taxon>Lachnospirales</taxon>
        <taxon>Lachnospiraceae</taxon>
        <taxon>Tyzzerella</taxon>
    </lineage>
</organism>
<feature type="domain" description="Peptidase S24/S26A/S26B/S26C" evidence="7">
    <location>
        <begin position="35"/>
        <end position="109"/>
    </location>
</feature>
<dbReference type="EMBL" id="CACRTG010000028">
    <property type="protein sequence ID" value="VYT28205.1"/>
    <property type="molecule type" value="Genomic_DNA"/>
</dbReference>
<dbReference type="AlphaFoldDB" id="A0A6N2VC44"/>
<evidence type="ECO:0000256" key="1">
    <source>
        <dbReference type="ARBA" id="ARBA00004370"/>
    </source>
</evidence>
<dbReference type="InterPro" id="IPR001733">
    <property type="entry name" value="Peptidase_S26B"/>
</dbReference>
<keyword evidence="4" id="KW-1133">Transmembrane helix</keyword>
<dbReference type="PANTHER" id="PTHR10806">
    <property type="entry name" value="SIGNAL PEPTIDASE COMPLEX CATALYTIC SUBUNIT SEC11"/>
    <property type="match status" value="1"/>
</dbReference>
<sequence>MSYSIIAFSVYILLGVMIQKEEFYIFGYRPVLVLSGSMEPYMETNSIAIVQKTKDINEGDVVMFRIDEDTRVCHRAVDIDAEGNITTKGDNNEKADYDKVSEDMVEGKVVARLNFLSGLISKFR</sequence>